<dbReference type="GO" id="GO:0018580">
    <property type="term" value="F:nitronate monooxygenase activity"/>
    <property type="evidence" value="ECO:0007669"/>
    <property type="project" value="InterPro"/>
</dbReference>
<dbReference type="Pfam" id="PF03060">
    <property type="entry name" value="NMO"/>
    <property type="match status" value="1"/>
</dbReference>
<keyword evidence="1" id="KW-0285">Flavoprotein</keyword>
<dbReference type="Gene3D" id="3.20.20.70">
    <property type="entry name" value="Aldolase class I"/>
    <property type="match status" value="1"/>
</dbReference>
<evidence type="ECO:0000313" key="5">
    <source>
        <dbReference type="Proteomes" id="UP000193642"/>
    </source>
</evidence>
<organism evidence="4 5">
    <name type="scientific">Rhizoclosmatium globosum</name>
    <dbReference type="NCBI Taxonomy" id="329046"/>
    <lineage>
        <taxon>Eukaryota</taxon>
        <taxon>Fungi</taxon>
        <taxon>Fungi incertae sedis</taxon>
        <taxon>Chytridiomycota</taxon>
        <taxon>Chytridiomycota incertae sedis</taxon>
        <taxon>Chytridiomycetes</taxon>
        <taxon>Chytridiales</taxon>
        <taxon>Chytriomycetaceae</taxon>
        <taxon>Rhizoclosmatium</taxon>
    </lineage>
</organism>
<evidence type="ECO:0000256" key="3">
    <source>
        <dbReference type="ARBA" id="ARBA00023002"/>
    </source>
</evidence>
<dbReference type="STRING" id="329046.A0A1Y2CPX4"/>
<dbReference type="AlphaFoldDB" id="A0A1Y2CPX4"/>
<protein>
    <submittedName>
        <fullName evidence="4">Enoyl-reductase</fullName>
    </submittedName>
</protein>
<keyword evidence="2" id="KW-0288">FMN</keyword>
<gene>
    <name evidence="4" type="ORF">BCR33DRAFT_695606</name>
</gene>
<accession>A0A1Y2CPX4</accession>
<dbReference type="PANTHER" id="PTHR32332">
    <property type="entry name" value="2-NITROPROPANE DIOXYGENASE"/>
    <property type="match status" value="1"/>
</dbReference>
<proteinExistence type="predicted"/>
<name>A0A1Y2CPX4_9FUNG</name>
<dbReference type="Proteomes" id="UP000193642">
    <property type="component" value="Unassembled WGS sequence"/>
</dbReference>
<evidence type="ECO:0000256" key="2">
    <source>
        <dbReference type="ARBA" id="ARBA00022643"/>
    </source>
</evidence>
<dbReference type="InterPro" id="IPR013785">
    <property type="entry name" value="Aldolase_TIM"/>
</dbReference>
<keyword evidence="5" id="KW-1185">Reference proteome</keyword>
<dbReference type="SUPFAM" id="SSF51412">
    <property type="entry name" value="Inosine monophosphate dehydrogenase (IMPDH)"/>
    <property type="match status" value="1"/>
</dbReference>
<sequence length="343" mass="37196">MLRRAFSTSSASYAKRRLQTKLTEACGIEHPIVQVRMQWVGTAEMASAVSNAGGLGILTALTQPTPELLRKEIERCRSMTNKPFGVNLTILPAITPPPYDEYVQAIIEGGVKVVETAGNNPSKHVIRIKEAAPGTVIIHKCTSIRHALSAQKTKSIDFVSIDGLECAGHPGEDDIGGLVLLALAAKRLEIPFLASGGLGDGRGLAAALALGAEGVNMGTRFLATKEAPIHENVKQQIVKSKETDTVHLFRSFRNTARLYKNSVSLKALEIERQPGAKFDDIRDLVSGKRGKRVFEEGDLEAGIWSAGQIVGLIDDVPTCQELLDQMVKDAVDIIDRRLTQMIR</sequence>
<dbReference type="PANTHER" id="PTHR32332:SF20">
    <property type="entry name" value="2-NITROPROPANE DIOXYGENASE-LIKE PROTEIN"/>
    <property type="match status" value="1"/>
</dbReference>
<evidence type="ECO:0000256" key="1">
    <source>
        <dbReference type="ARBA" id="ARBA00022630"/>
    </source>
</evidence>
<dbReference type="CDD" id="cd04730">
    <property type="entry name" value="NPD_like"/>
    <property type="match status" value="1"/>
</dbReference>
<keyword evidence="3" id="KW-0560">Oxidoreductase</keyword>
<dbReference type="EMBL" id="MCGO01000010">
    <property type="protein sequence ID" value="ORY49081.1"/>
    <property type="molecule type" value="Genomic_DNA"/>
</dbReference>
<dbReference type="OrthoDB" id="412383at2759"/>
<reference evidence="4 5" key="1">
    <citation type="submission" date="2016-07" db="EMBL/GenBank/DDBJ databases">
        <title>Pervasive Adenine N6-methylation of Active Genes in Fungi.</title>
        <authorList>
            <consortium name="DOE Joint Genome Institute"/>
            <person name="Mondo S.J."/>
            <person name="Dannebaum R.O."/>
            <person name="Kuo R.C."/>
            <person name="Labutti K."/>
            <person name="Haridas S."/>
            <person name="Kuo A."/>
            <person name="Salamov A."/>
            <person name="Ahrendt S.R."/>
            <person name="Lipzen A."/>
            <person name="Sullivan W."/>
            <person name="Andreopoulos W.B."/>
            <person name="Clum A."/>
            <person name="Lindquist E."/>
            <person name="Daum C."/>
            <person name="Ramamoorthy G.K."/>
            <person name="Gryganskyi A."/>
            <person name="Culley D."/>
            <person name="Magnuson J.K."/>
            <person name="James T.Y."/>
            <person name="O'Malley M.A."/>
            <person name="Stajich J.E."/>
            <person name="Spatafora J.W."/>
            <person name="Visel A."/>
            <person name="Grigoriev I.V."/>
        </authorList>
    </citation>
    <scope>NUCLEOTIDE SEQUENCE [LARGE SCALE GENOMIC DNA]</scope>
    <source>
        <strain evidence="4 5">JEL800</strain>
    </source>
</reference>
<evidence type="ECO:0000313" key="4">
    <source>
        <dbReference type="EMBL" id="ORY49081.1"/>
    </source>
</evidence>
<comment type="caution">
    <text evidence="4">The sequence shown here is derived from an EMBL/GenBank/DDBJ whole genome shotgun (WGS) entry which is preliminary data.</text>
</comment>
<dbReference type="InterPro" id="IPR004136">
    <property type="entry name" value="NMO"/>
</dbReference>